<protein>
    <submittedName>
        <fullName evidence="2">Uncharacterized protein</fullName>
    </submittedName>
</protein>
<reference evidence="2" key="1">
    <citation type="submission" date="2021-06" db="EMBL/GenBank/DDBJ databases">
        <authorList>
            <person name="Hodson N. C."/>
            <person name="Mongue J. A."/>
            <person name="Jaron S. K."/>
        </authorList>
    </citation>
    <scope>NUCLEOTIDE SEQUENCE</scope>
</reference>
<proteinExistence type="predicted"/>
<name>A0A8J2L383_9HEXA</name>
<evidence type="ECO:0000256" key="1">
    <source>
        <dbReference type="PROSITE-ProRule" id="PRU00221"/>
    </source>
</evidence>
<comment type="caution">
    <text evidence="2">The sequence shown here is derived from an EMBL/GenBank/DDBJ whole genome shotgun (WGS) entry which is preliminary data.</text>
</comment>
<dbReference type="PANTHER" id="PTHR13950">
    <property type="entry name" value="RABCONNECTIN-RELATED"/>
    <property type="match status" value="1"/>
</dbReference>
<dbReference type="OrthoDB" id="342131at2759"/>
<feature type="repeat" description="WD" evidence="1">
    <location>
        <begin position="25"/>
        <end position="66"/>
    </location>
</feature>
<accession>A0A8J2L383</accession>
<keyword evidence="1" id="KW-0853">WD repeat</keyword>
<organism evidence="2 3">
    <name type="scientific">Allacma fusca</name>
    <dbReference type="NCBI Taxonomy" id="39272"/>
    <lineage>
        <taxon>Eukaryota</taxon>
        <taxon>Metazoa</taxon>
        <taxon>Ecdysozoa</taxon>
        <taxon>Arthropoda</taxon>
        <taxon>Hexapoda</taxon>
        <taxon>Collembola</taxon>
        <taxon>Symphypleona</taxon>
        <taxon>Sminthuridae</taxon>
        <taxon>Allacma</taxon>
    </lineage>
</organism>
<evidence type="ECO:0000313" key="3">
    <source>
        <dbReference type="Proteomes" id="UP000708208"/>
    </source>
</evidence>
<sequence length="91" mass="10103">MSSESKNVALWDTLMPMKKAQIASFTCHEQGCVAVAYAEEHQCLISAGKKGAICIWDIRQRSLRHRFQGHESAIKCMALDPAEEFYVTGAA</sequence>
<dbReference type="PROSITE" id="PS50082">
    <property type="entry name" value="WD_REPEATS_2"/>
    <property type="match status" value="1"/>
</dbReference>
<dbReference type="Proteomes" id="UP000708208">
    <property type="component" value="Unassembled WGS sequence"/>
</dbReference>
<gene>
    <name evidence="2" type="ORF">AFUS01_LOCUS34560</name>
</gene>
<dbReference type="GO" id="GO:0043291">
    <property type="term" value="C:RAVE complex"/>
    <property type="evidence" value="ECO:0007669"/>
    <property type="project" value="TreeGrafter"/>
</dbReference>
<keyword evidence="3" id="KW-1185">Reference proteome</keyword>
<dbReference type="GO" id="GO:0007035">
    <property type="term" value="P:vacuolar acidification"/>
    <property type="evidence" value="ECO:0007669"/>
    <property type="project" value="TreeGrafter"/>
</dbReference>
<dbReference type="InterPro" id="IPR052208">
    <property type="entry name" value="DmX-like/RAVE_component"/>
</dbReference>
<dbReference type="InterPro" id="IPR001680">
    <property type="entry name" value="WD40_rpt"/>
</dbReference>
<dbReference type="AlphaFoldDB" id="A0A8J2L383"/>
<feature type="non-terminal residue" evidence="2">
    <location>
        <position position="1"/>
    </location>
</feature>
<dbReference type="Pfam" id="PF00400">
    <property type="entry name" value="WD40"/>
    <property type="match status" value="2"/>
</dbReference>
<evidence type="ECO:0000313" key="2">
    <source>
        <dbReference type="EMBL" id="CAG7824403.1"/>
    </source>
</evidence>
<dbReference type="PANTHER" id="PTHR13950:SF9">
    <property type="entry name" value="RABCONNECTIN-3A"/>
    <property type="match status" value="1"/>
</dbReference>
<dbReference type="EMBL" id="CAJVCH010532681">
    <property type="protein sequence ID" value="CAG7824403.1"/>
    <property type="molecule type" value="Genomic_DNA"/>
</dbReference>
<dbReference type="SMART" id="SM00320">
    <property type="entry name" value="WD40"/>
    <property type="match status" value="1"/>
</dbReference>